<dbReference type="InterPro" id="IPR029063">
    <property type="entry name" value="SAM-dependent_MTases_sf"/>
</dbReference>
<dbReference type="AlphaFoldDB" id="A0ABD2I108"/>
<reference evidence="6 7" key="1">
    <citation type="submission" date="2024-10" db="EMBL/GenBank/DDBJ databases">
        <authorList>
            <person name="Kim D."/>
        </authorList>
    </citation>
    <scope>NUCLEOTIDE SEQUENCE [LARGE SCALE GENOMIC DNA]</scope>
    <source>
        <strain evidence="6">Taebaek</strain>
    </source>
</reference>
<name>A0ABD2I108_HETSC</name>
<evidence type="ECO:0000313" key="7">
    <source>
        <dbReference type="Proteomes" id="UP001620645"/>
    </source>
</evidence>
<dbReference type="GO" id="GO:0008173">
    <property type="term" value="F:RNA methyltransferase activity"/>
    <property type="evidence" value="ECO:0007669"/>
    <property type="project" value="UniProtKB-ARBA"/>
</dbReference>
<evidence type="ECO:0000256" key="2">
    <source>
        <dbReference type="ARBA" id="ARBA00022603"/>
    </source>
</evidence>
<dbReference type="CDD" id="cd02440">
    <property type="entry name" value="AdoMet_MTases"/>
    <property type="match status" value="1"/>
</dbReference>
<comment type="similarity">
    <text evidence="1 4">Belongs to the methyltransferase superfamily. METL family.</text>
</comment>
<accession>A0ABD2I108</accession>
<dbReference type="InterPro" id="IPR026113">
    <property type="entry name" value="METTL2/6/8-like"/>
</dbReference>
<feature type="domain" description="Methyltransferase type 12" evidence="5">
    <location>
        <begin position="82"/>
        <end position="182"/>
    </location>
</feature>
<organism evidence="6 7">
    <name type="scientific">Heterodera schachtii</name>
    <name type="common">Sugarbeet cyst nematode worm</name>
    <name type="synonym">Tylenchus schachtii</name>
    <dbReference type="NCBI Taxonomy" id="97005"/>
    <lineage>
        <taxon>Eukaryota</taxon>
        <taxon>Metazoa</taxon>
        <taxon>Ecdysozoa</taxon>
        <taxon>Nematoda</taxon>
        <taxon>Chromadorea</taxon>
        <taxon>Rhabditida</taxon>
        <taxon>Tylenchina</taxon>
        <taxon>Tylenchomorpha</taxon>
        <taxon>Tylenchoidea</taxon>
        <taxon>Heteroderidae</taxon>
        <taxon>Heteroderinae</taxon>
        <taxon>Heterodera</taxon>
    </lineage>
</organism>
<dbReference type="Proteomes" id="UP001620645">
    <property type="component" value="Unassembled WGS sequence"/>
</dbReference>
<dbReference type="GO" id="GO:0032259">
    <property type="term" value="P:methylation"/>
    <property type="evidence" value="ECO:0007669"/>
    <property type="project" value="UniProtKB-KW"/>
</dbReference>
<comment type="function">
    <text evidence="4">S-adenosyl-L-methionine-dependent methyltransferase.</text>
</comment>
<proteinExistence type="inferred from homology"/>
<evidence type="ECO:0000256" key="4">
    <source>
        <dbReference type="PIRNR" id="PIRNR037755"/>
    </source>
</evidence>
<comment type="caution">
    <text evidence="6">The sequence shown here is derived from an EMBL/GenBank/DDBJ whole genome shotgun (WGS) entry which is preliminary data.</text>
</comment>
<evidence type="ECO:0000313" key="6">
    <source>
        <dbReference type="EMBL" id="KAL3072672.1"/>
    </source>
</evidence>
<dbReference type="GO" id="GO:0008757">
    <property type="term" value="F:S-adenosylmethionine-dependent methyltransferase activity"/>
    <property type="evidence" value="ECO:0007669"/>
    <property type="project" value="UniProtKB-ARBA"/>
</dbReference>
<dbReference type="PIRSF" id="PIRSF037755">
    <property type="entry name" value="Mettl2_prd"/>
    <property type="match status" value="1"/>
</dbReference>
<dbReference type="SUPFAM" id="SSF53335">
    <property type="entry name" value="S-adenosyl-L-methionine-dependent methyltransferases"/>
    <property type="match status" value="1"/>
</dbReference>
<keyword evidence="7" id="KW-1185">Reference proteome</keyword>
<dbReference type="PANTHER" id="PTHR22809:SF5">
    <property type="entry name" value="TRNA N(3)-METHYLCYTIDINE METHYLTRANSFERASE METTL6"/>
    <property type="match status" value="1"/>
</dbReference>
<gene>
    <name evidence="6" type="ORF">niasHS_017646</name>
</gene>
<keyword evidence="2 4" id="KW-0489">Methyltransferase</keyword>
<evidence type="ECO:0000259" key="5">
    <source>
        <dbReference type="Pfam" id="PF08242"/>
    </source>
</evidence>
<evidence type="ECO:0000256" key="1">
    <source>
        <dbReference type="ARBA" id="ARBA00009725"/>
    </source>
</evidence>
<dbReference type="EMBL" id="JBICCN010000373">
    <property type="protein sequence ID" value="KAL3072672.1"/>
    <property type="molecule type" value="Genomic_DNA"/>
</dbReference>
<dbReference type="EC" id="2.1.1.-" evidence="4"/>
<sequence>MANAEEVCPTYSEAFSHGNDNSSFCTITEFKRNKLETEARKNWDRFYKRNSDNFFKDRNWTKREIEQMCAKDMELSAPLTLLDAGCGCGNALFPLAKFFPNWTFCGVDFSSNALSLLQQRAIQIGTNIHTELVDLSGDSLVNFSSLPKVDLITLIFVLSSISLEHHSKVVQNLRKLLKPSGSVIFRDYGDSDHAMHRFNTKSKIGDRFFARQDGTRAYFFCPDETKKLFESCGFETIKSEYTHRITENLKEQIRIERIFVEGRFKAPAKE</sequence>
<protein>
    <recommendedName>
        <fullName evidence="4">tRNA N(3)-methylcytidine methyltransferase</fullName>
        <ecNumber evidence="4">2.1.1.-</ecNumber>
    </recommendedName>
</protein>
<dbReference type="PANTHER" id="PTHR22809">
    <property type="entry name" value="METHYLTRANSFERASE-RELATED"/>
    <property type="match status" value="1"/>
</dbReference>
<evidence type="ECO:0000256" key="3">
    <source>
        <dbReference type="ARBA" id="ARBA00022679"/>
    </source>
</evidence>
<keyword evidence="3 4" id="KW-0808">Transferase</keyword>
<dbReference type="Pfam" id="PF08242">
    <property type="entry name" value="Methyltransf_12"/>
    <property type="match status" value="1"/>
</dbReference>
<dbReference type="Gene3D" id="3.40.50.150">
    <property type="entry name" value="Vaccinia Virus protein VP39"/>
    <property type="match status" value="1"/>
</dbReference>
<dbReference type="InterPro" id="IPR013217">
    <property type="entry name" value="Methyltransf_12"/>
</dbReference>